<feature type="region of interest" description="Disordered" evidence="1">
    <location>
        <begin position="71"/>
        <end position="104"/>
    </location>
</feature>
<organism evidence="2">
    <name type="scientific">Siphoviridae sp. ctnpt50</name>
    <dbReference type="NCBI Taxonomy" id="2827941"/>
    <lineage>
        <taxon>Viruses</taxon>
        <taxon>Duplodnaviria</taxon>
        <taxon>Heunggongvirae</taxon>
        <taxon>Uroviricota</taxon>
        <taxon>Caudoviricetes</taxon>
    </lineage>
</organism>
<reference evidence="2" key="1">
    <citation type="journal article" date="2021" name="Proc. Natl. Acad. Sci. U.S.A.">
        <title>A Catalog of Tens of Thousands of Viruses from Human Metagenomes Reveals Hidden Associations with Chronic Diseases.</title>
        <authorList>
            <person name="Tisza M.J."/>
            <person name="Buck C.B."/>
        </authorList>
    </citation>
    <scope>NUCLEOTIDE SEQUENCE</scope>
    <source>
        <strain evidence="2">Ctnpt50</strain>
    </source>
</reference>
<feature type="compositionally biased region" description="Low complexity" evidence="1">
    <location>
        <begin position="250"/>
        <end position="261"/>
    </location>
</feature>
<name>A0A8S5SD69_9CAUD</name>
<dbReference type="Gene3D" id="1.20.5.320">
    <property type="entry name" value="6-Phosphogluconate Dehydrogenase, domain 3"/>
    <property type="match status" value="1"/>
</dbReference>
<dbReference type="InterPro" id="IPR008160">
    <property type="entry name" value="Collagen"/>
</dbReference>
<dbReference type="PANTHER" id="PTHR24637:SF421">
    <property type="entry name" value="CUTICLE COLLAGEN DPY-2"/>
    <property type="match status" value="1"/>
</dbReference>
<keyword evidence="2" id="KW-0176">Collagen</keyword>
<dbReference type="Pfam" id="PF01391">
    <property type="entry name" value="Collagen"/>
    <property type="match status" value="1"/>
</dbReference>
<evidence type="ECO:0000256" key="1">
    <source>
        <dbReference type="SAM" id="MobiDB-lite"/>
    </source>
</evidence>
<proteinExistence type="predicted"/>
<sequence length="424" mass="44881">MATEKTLKTRVVLKHDTEANWNKATTFIPKKGEVIIYDPDNAHTYSRQKIGDGVKTVVALPFFENIGPVGPTGPTGSIGPQGPAGADGAVGPTGATGSVGPTGLPGKDITEINISSIDTFLSDSPISGSFGQYGTMIISGRTVVNVGEDAKGINTIFDTNIAPGTYIKATFNEDPNYFSIDVDKDKLGSELSTQIGTSDNLSHLSKIQYTAESAIPTTPEQGVEYAITDLIGYGDLDADLQEQIDHMGNTGPTGPTGATGAKGDKGDDGAAGAKGPTGTSYSILQTEIRSGTLQYFLNFQNKDDFWTTITSFSGQAGDVGLLQCQITDRENTYGYMLFEVSSYDSAAQTIYGHNHTFMYGPKGADGLTTKITVNGTVHTQSDGNITLPDYVEKSELPSNLLKYQIVTSTSQIGTDPNTAYLILE</sequence>
<evidence type="ECO:0000313" key="2">
    <source>
        <dbReference type="EMBL" id="DAF48910.1"/>
    </source>
</evidence>
<feature type="region of interest" description="Disordered" evidence="1">
    <location>
        <begin position="244"/>
        <end position="277"/>
    </location>
</feature>
<protein>
    <submittedName>
        <fullName evidence="2">Collagen triple helix repeat protein</fullName>
    </submittedName>
</protein>
<dbReference type="PANTHER" id="PTHR24637">
    <property type="entry name" value="COLLAGEN"/>
    <property type="match status" value="1"/>
</dbReference>
<accession>A0A8S5SD69</accession>
<dbReference type="EMBL" id="BK032577">
    <property type="protein sequence ID" value="DAF48910.1"/>
    <property type="molecule type" value="Genomic_DNA"/>
</dbReference>